<dbReference type="OrthoDB" id="2307807at2759"/>
<evidence type="ECO:0000313" key="2">
    <source>
        <dbReference type="Proteomes" id="UP000789405"/>
    </source>
</evidence>
<proteinExistence type="predicted"/>
<reference evidence="1" key="1">
    <citation type="submission" date="2021-06" db="EMBL/GenBank/DDBJ databases">
        <authorList>
            <person name="Kallberg Y."/>
            <person name="Tangrot J."/>
            <person name="Rosling A."/>
        </authorList>
    </citation>
    <scope>NUCLEOTIDE SEQUENCE</scope>
    <source>
        <strain evidence="1">MA453B</strain>
    </source>
</reference>
<protein>
    <submittedName>
        <fullName evidence="1">15435_t:CDS:1</fullName>
    </submittedName>
</protein>
<comment type="caution">
    <text evidence="1">The sequence shown here is derived from an EMBL/GenBank/DDBJ whole genome shotgun (WGS) entry which is preliminary data.</text>
</comment>
<feature type="non-terminal residue" evidence="1">
    <location>
        <position position="1"/>
    </location>
</feature>
<gene>
    <name evidence="1" type="ORF">DERYTH_LOCUS27337</name>
</gene>
<sequence length="40" mass="4798">QNIIKRQEGFEEIKQKGVIIDEEVSRKLYLEYCESEPRIS</sequence>
<organism evidence="1 2">
    <name type="scientific">Dentiscutata erythropus</name>
    <dbReference type="NCBI Taxonomy" id="1348616"/>
    <lineage>
        <taxon>Eukaryota</taxon>
        <taxon>Fungi</taxon>
        <taxon>Fungi incertae sedis</taxon>
        <taxon>Mucoromycota</taxon>
        <taxon>Glomeromycotina</taxon>
        <taxon>Glomeromycetes</taxon>
        <taxon>Diversisporales</taxon>
        <taxon>Gigasporaceae</taxon>
        <taxon>Dentiscutata</taxon>
    </lineage>
</organism>
<evidence type="ECO:0000313" key="1">
    <source>
        <dbReference type="EMBL" id="CAG8822622.1"/>
    </source>
</evidence>
<feature type="non-terminal residue" evidence="1">
    <location>
        <position position="40"/>
    </location>
</feature>
<dbReference type="EMBL" id="CAJVPY010062401">
    <property type="protein sequence ID" value="CAG8822622.1"/>
    <property type="molecule type" value="Genomic_DNA"/>
</dbReference>
<keyword evidence="2" id="KW-1185">Reference proteome</keyword>
<name>A0A9N9KC49_9GLOM</name>
<dbReference type="Proteomes" id="UP000789405">
    <property type="component" value="Unassembled WGS sequence"/>
</dbReference>
<dbReference type="AlphaFoldDB" id="A0A9N9KC49"/>
<accession>A0A9N9KC49</accession>